<gene>
    <name evidence="1" type="ORF">NTEN_LOCUS23275</name>
</gene>
<evidence type="ECO:0000313" key="1">
    <source>
        <dbReference type="EMBL" id="CAB0019563.1"/>
    </source>
</evidence>
<sequence>MATLFFARLGFWLSINLLPPGEKLYSARRSRDTSRAQTWFEFLESTFFLVA</sequence>
<evidence type="ECO:0000313" key="2">
    <source>
        <dbReference type="Proteomes" id="UP000479000"/>
    </source>
</evidence>
<reference evidence="1 2" key="1">
    <citation type="submission" date="2020-02" db="EMBL/GenBank/DDBJ databases">
        <authorList>
            <person name="Ferguson B K."/>
        </authorList>
    </citation>
    <scope>NUCLEOTIDE SEQUENCE [LARGE SCALE GENOMIC DNA]</scope>
</reference>
<accession>A0A6H5HRN7</accession>
<keyword evidence="2" id="KW-1185">Reference proteome</keyword>
<name>A0A6H5HRN7_9HEMI</name>
<dbReference type="AlphaFoldDB" id="A0A6H5HRN7"/>
<feature type="non-terminal residue" evidence="1">
    <location>
        <position position="51"/>
    </location>
</feature>
<organism evidence="1 2">
    <name type="scientific">Nesidiocoris tenuis</name>
    <dbReference type="NCBI Taxonomy" id="355587"/>
    <lineage>
        <taxon>Eukaryota</taxon>
        <taxon>Metazoa</taxon>
        <taxon>Ecdysozoa</taxon>
        <taxon>Arthropoda</taxon>
        <taxon>Hexapoda</taxon>
        <taxon>Insecta</taxon>
        <taxon>Pterygota</taxon>
        <taxon>Neoptera</taxon>
        <taxon>Paraneoptera</taxon>
        <taxon>Hemiptera</taxon>
        <taxon>Heteroptera</taxon>
        <taxon>Panheteroptera</taxon>
        <taxon>Cimicomorpha</taxon>
        <taxon>Miridae</taxon>
        <taxon>Dicyphina</taxon>
        <taxon>Nesidiocoris</taxon>
    </lineage>
</organism>
<dbReference type="EMBL" id="CADCXU010034071">
    <property type="protein sequence ID" value="CAB0019563.1"/>
    <property type="molecule type" value="Genomic_DNA"/>
</dbReference>
<dbReference type="Proteomes" id="UP000479000">
    <property type="component" value="Unassembled WGS sequence"/>
</dbReference>
<proteinExistence type="predicted"/>
<protein>
    <submittedName>
        <fullName evidence="1">Uncharacterized protein</fullName>
    </submittedName>
</protein>